<reference evidence="1 2" key="2">
    <citation type="journal article" date="2022" name="Arch. Microbiol.">
        <title>Rhodococcus pseudokoreensis sp. nov. isolated from the rhizosphere of young M26 apple rootstocks.</title>
        <authorList>
            <person name="Kampfer P."/>
            <person name="Glaeser S.P."/>
            <person name="Blom J."/>
            <person name="Wolf J."/>
            <person name="Benning S."/>
            <person name="Schloter M."/>
            <person name="Neumann-Schaal M."/>
        </authorList>
    </citation>
    <scope>NUCLEOTIDE SEQUENCE [LARGE SCALE GENOMIC DNA]</scope>
    <source>
        <strain evidence="1 2">R79</strain>
    </source>
</reference>
<sequence length="63" mass="6745">MTENPGTHAGLEIGDKVKVHSEGTSVFTTHEHCGDDALVESVLSAPGTYPFHTKLDRLVPVES</sequence>
<evidence type="ECO:0000313" key="2">
    <source>
        <dbReference type="Proteomes" id="UP000662986"/>
    </source>
</evidence>
<proteinExistence type="predicted"/>
<organism evidence="1 2">
    <name type="scientific">Rhodococcus pseudokoreensis</name>
    <dbReference type="NCBI Taxonomy" id="2811421"/>
    <lineage>
        <taxon>Bacteria</taxon>
        <taxon>Bacillati</taxon>
        <taxon>Actinomycetota</taxon>
        <taxon>Actinomycetes</taxon>
        <taxon>Mycobacteriales</taxon>
        <taxon>Nocardiaceae</taxon>
        <taxon>Rhodococcus</taxon>
    </lineage>
</organism>
<dbReference type="RefSeq" id="WP_206004796.1">
    <property type="nucleotide sequence ID" value="NZ_CP070618.1"/>
</dbReference>
<geneLocation type="plasmid" evidence="1 2">
    <name>unnamed1</name>
</geneLocation>
<name>A0A974VYT3_9NOCA</name>
<dbReference type="EMBL" id="CP070618">
    <property type="protein sequence ID" value="QSE88034.1"/>
    <property type="molecule type" value="Genomic_DNA"/>
</dbReference>
<keyword evidence="2" id="KW-1185">Reference proteome</keyword>
<evidence type="ECO:0000313" key="1">
    <source>
        <dbReference type="EMBL" id="QSE88034.1"/>
    </source>
</evidence>
<accession>A0A974VYT3</accession>
<protein>
    <submittedName>
        <fullName evidence="1">Uncharacterized protein</fullName>
    </submittedName>
</protein>
<reference evidence="1 2" key="1">
    <citation type="journal article" date="2021" name="Microbiol. Resour. Announc.">
        <title>Complete Genome Sequences of Two Rhodococcus sp. Strains with Large and Linear Chromosomes, Isolated from Apple Rhizosphere.</title>
        <authorList>
            <person name="Benning S."/>
            <person name="Brugnone N."/>
            <person name="Siani R."/>
            <person name="Kublik S."/>
            <person name="Schloter M."/>
            <person name="Rad V."/>
        </authorList>
    </citation>
    <scope>NUCLEOTIDE SEQUENCE [LARGE SCALE GENOMIC DNA]</scope>
    <source>
        <strain evidence="1 2">R79</strain>
    </source>
</reference>
<gene>
    <name evidence="1" type="ORF">JWS13_05085</name>
</gene>
<dbReference type="Proteomes" id="UP000662986">
    <property type="component" value="Plasmid unnamed1"/>
</dbReference>
<keyword evidence="1" id="KW-0614">Plasmid</keyword>